<feature type="compositionally biased region" description="Low complexity" evidence="1">
    <location>
        <begin position="126"/>
        <end position="147"/>
    </location>
</feature>
<keyword evidence="3" id="KW-1185">Reference proteome</keyword>
<dbReference type="Proteomes" id="UP000037035">
    <property type="component" value="Unassembled WGS sequence"/>
</dbReference>
<dbReference type="AlphaFoldDB" id="A0A0L6V5S1"/>
<feature type="compositionally biased region" description="Polar residues" evidence="1">
    <location>
        <begin position="1"/>
        <end position="17"/>
    </location>
</feature>
<evidence type="ECO:0000313" key="3">
    <source>
        <dbReference type="Proteomes" id="UP000037035"/>
    </source>
</evidence>
<feature type="compositionally biased region" description="Basic residues" evidence="1">
    <location>
        <begin position="18"/>
        <end position="38"/>
    </location>
</feature>
<comment type="caution">
    <text evidence="2">The sequence shown here is derived from an EMBL/GenBank/DDBJ whole genome shotgun (WGS) entry which is preliminary data.</text>
</comment>
<reference evidence="2 3" key="1">
    <citation type="submission" date="2015-08" db="EMBL/GenBank/DDBJ databases">
        <title>Next Generation Sequencing and Analysis of the Genome of Puccinia sorghi L Schw, the Causal Agent of Maize Common Rust.</title>
        <authorList>
            <person name="Rochi L."/>
            <person name="Burguener G."/>
            <person name="Darino M."/>
            <person name="Turjanski A."/>
            <person name="Kreff E."/>
            <person name="Dieguez M.J."/>
            <person name="Sacco F."/>
        </authorList>
    </citation>
    <scope>NUCLEOTIDE SEQUENCE [LARGE SCALE GENOMIC DNA]</scope>
    <source>
        <strain evidence="2 3">RO10H11247</strain>
    </source>
</reference>
<proteinExistence type="predicted"/>
<feature type="compositionally biased region" description="Basic residues" evidence="1">
    <location>
        <begin position="112"/>
        <end position="125"/>
    </location>
</feature>
<dbReference type="OrthoDB" id="2507840at2759"/>
<accession>A0A0L6V5S1</accession>
<feature type="region of interest" description="Disordered" evidence="1">
    <location>
        <begin position="85"/>
        <end position="148"/>
    </location>
</feature>
<protein>
    <submittedName>
        <fullName evidence="2">Uncharacterized protein</fullName>
    </submittedName>
</protein>
<name>A0A0L6V5S1_9BASI</name>
<organism evidence="2 3">
    <name type="scientific">Puccinia sorghi</name>
    <dbReference type="NCBI Taxonomy" id="27349"/>
    <lineage>
        <taxon>Eukaryota</taxon>
        <taxon>Fungi</taxon>
        <taxon>Dikarya</taxon>
        <taxon>Basidiomycota</taxon>
        <taxon>Pucciniomycotina</taxon>
        <taxon>Pucciniomycetes</taxon>
        <taxon>Pucciniales</taxon>
        <taxon>Pucciniaceae</taxon>
        <taxon>Puccinia</taxon>
    </lineage>
</organism>
<dbReference type="EMBL" id="LAVV01007386">
    <property type="protein sequence ID" value="KNZ56108.1"/>
    <property type="molecule type" value="Genomic_DNA"/>
</dbReference>
<gene>
    <name evidence="2" type="ORF">VP01_2495g1</name>
</gene>
<evidence type="ECO:0000313" key="2">
    <source>
        <dbReference type="EMBL" id="KNZ56108.1"/>
    </source>
</evidence>
<dbReference type="VEuPathDB" id="FungiDB:VP01_2495g1"/>
<feature type="region of interest" description="Disordered" evidence="1">
    <location>
        <begin position="1"/>
        <end position="48"/>
    </location>
</feature>
<feature type="compositionally biased region" description="Low complexity" evidence="1">
    <location>
        <begin position="92"/>
        <end position="111"/>
    </location>
</feature>
<evidence type="ECO:0000256" key="1">
    <source>
        <dbReference type="SAM" id="MobiDB-lite"/>
    </source>
</evidence>
<sequence>MYYSSLSSTSQELTNGRNHPKSRSQLHHHQYHHRHHHPSSSSSLSAFSQPQLLHQQFHQRASAVLIDEYGNQHDPEHCRFKTLATTTHHDSSSSTQNSSRRSSLSSVTSASTHHHHHHHHHHHNNNNHNHSWPPCSPSSTSSHNSLPRLAPPSTSCWAMLKPRQHANCSTTPSPTLTTSSSWHSRTSWSRSLWAHLSRPATVPAVVVESPPLIYTHHPLFQATSSPTPNSLSNSLSSQPPNPVHLSAIRKHVELVKLEVWKQRTTCKKS</sequence>
<feature type="compositionally biased region" description="Low complexity" evidence="1">
    <location>
        <begin position="39"/>
        <end position="48"/>
    </location>
</feature>